<keyword evidence="9" id="KW-1185">Reference proteome</keyword>
<proteinExistence type="inferred from homology"/>
<accession>A0A1D8UTP4</accession>
<evidence type="ECO:0000256" key="7">
    <source>
        <dbReference type="ARBA" id="ARBA00023237"/>
    </source>
</evidence>
<reference evidence="8 9" key="1">
    <citation type="journal article" date="2016" name="Microb. Cell Fact.">
        <title>Dissection of exopolysaccharide biosynthesis in Kozakia baliensis.</title>
        <authorList>
            <person name="Brandt J.U."/>
            <person name="Jakob F."/>
            <person name="Behr J."/>
            <person name="Geissler A.J."/>
            <person name="Vogel R.F."/>
        </authorList>
    </citation>
    <scope>NUCLEOTIDE SEQUENCE [LARGE SCALE GENOMIC DNA]</scope>
    <source>
        <strain evidence="8 9">DSM 14400</strain>
    </source>
</reference>
<dbReference type="Gene3D" id="1.20.1600.10">
    <property type="entry name" value="Outer membrane efflux proteins (OEP)"/>
    <property type="match status" value="1"/>
</dbReference>
<dbReference type="STRING" id="153496.A0U89_07350"/>
<dbReference type="GO" id="GO:0015288">
    <property type="term" value="F:porin activity"/>
    <property type="evidence" value="ECO:0007669"/>
    <property type="project" value="TreeGrafter"/>
</dbReference>
<comment type="similarity">
    <text evidence="2">Belongs to the outer membrane factor (OMF) (TC 1.B.17) family.</text>
</comment>
<dbReference type="Proteomes" id="UP000179145">
    <property type="component" value="Chromosome"/>
</dbReference>
<dbReference type="SUPFAM" id="SSF56954">
    <property type="entry name" value="Outer membrane efflux proteins (OEP)"/>
    <property type="match status" value="1"/>
</dbReference>
<organism evidence="8 9">
    <name type="scientific">Kozakia baliensis</name>
    <dbReference type="NCBI Taxonomy" id="153496"/>
    <lineage>
        <taxon>Bacteria</taxon>
        <taxon>Pseudomonadati</taxon>
        <taxon>Pseudomonadota</taxon>
        <taxon>Alphaproteobacteria</taxon>
        <taxon>Acetobacterales</taxon>
        <taxon>Acetobacteraceae</taxon>
        <taxon>Kozakia</taxon>
    </lineage>
</organism>
<dbReference type="InterPro" id="IPR051906">
    <property type="entry name" value="TolC-like"/>
</dbReference>
<keyword evidence="4" id="KW-1134">Transmembrane beta strand</keyword>
<dbReference type="GO" id="GO:0015562">
    <property type="term" value="F:efflux transmembrane transporter activity"/>
    <property type="evidence" value="ECO:0007669"/>
    <property type="project" value="InterPro"/>
</dbReference>
<dbReference type="KEGG" id="kba:A0U89_07350"/>
<dbReference type="PANTHER" id="PTHR30026">
    <property type="entry name" value="OUTER MEMBRANE PROTEIN TOLC"/>
    <property type="match status" value="1"/>
</dbReference>
<evidence type="ECO:0000256" key="5">
    <source>
        <dbReference type="ARBA" id="ARBA00022692"/>
    </source>
</evidence>
<keyword evidence="3" id="KW-0813">Transport</keyword>
<dbReference type="PANTHER" id="PTHR30026:SF22">
    <property type="entry name" value="OUTER MEMBRANE EFFLUX PROTEIN"/>
    <property type="match status" value="1"/>
</dbReference>
<dbReference type="eggNOG" id="COG1538">
    <property type="taxonomic scope" value="Bacteria"/>
</dbReference>
<dbReference type="GO" id="GO:0009279">
    <property type="term" value="C:cell outer membrane"/>
    <property type="evidence" value="ECO:0007669"/>
    <property type="project" value="UniProtKB-SubCell"/>
</dbReference>
<keyword evidence="5" id="KW-0812">Transmembrane</keyword>
<dbReference type="EMBL" id="CP014674">
    <property type="protein sequence ID" value="AOX16986.1"/>
    <property type="molecule type" value="Genomic_DNA"/>
</dbReference>
<dbReference type="AlphaFoldDB" id="A0A1D8UTP4"/>
<protein>
    <submittedName>
        <fullName evidence="8">Secretion protein</fullName>
    </submittedName>
</protein>
<gene>
    <name evidence="8" type="ORF">A0U89_07350</name>
</gene>
<evidence type="ECO:0000313" key="9">
    <source>
        <dbReference type="Proteomes" id="UP000179145"/>
    </source>
</evidence>
<evidence type="ECO:0000256" key="2">
    <source>
        <dbReference type="ARBA" id="ARBA00007613"/>
    </source>
</evidence>
<keyword evidence="6" id="KW-0472">Membrane</keyword>
<dbReference type="GO" id="GO:1990281">
    <property type="term" value="C:efflux pump complex"/>
    <property type="evidence" value="ECO:0007669"/>
    <property type="project" value="TreeGrafter"/>
</dbReference>
<evidence type="ECO:0000256" key="1">
    <source>
        <dbReference type="ARBA" id="ARBA00004442"/>
    </source>
</evidence>
<evidence type="ECO:0000313" key="8">
    <source>
        <dbReference type="EMBL" id="AOX16986.1"/>
    </source>
</evidence>
<name>A0A1D8UTP4_9PROT</name>
<keyword evidence="7" id="KW-0998">Cell outer membrane</keyword>
<dbReference type="InterPro" id="IPR010130">
    <property type="entry name" value="T1SS_OMP_TolC"/>
</dbReference>
<dbReference type="InterPro" id="IPR003423">
    <property type="entry name" value="OMP_efflux"/>
</dbReference>
<dbReference type="Pfam" id="PF02321">
    <property type="entry name" value="OEP"/>
    <property type="match status" value="2"/>
</dbReference>
<dbReference type="NCBIfam" id="TIGR01844">
    <property type="entry name" value="type_I_sec_TolC"/>
    <property type="match status" value="1"/>
</dbReference>
<comment type="subcellular location">
    <subcellularLocation>
        <location evidence="1">Cell outer membrane</location>
    </subcellularLocation>
</comment>
<sequence>MVTLFYSGAALAQTYDGTGAPAFIPHTLQEALASAYLTNPQLQQERARLRATDEQVPTALAGWRPTIQGNAGLSYYKGMNSYADEGTVPGSSTGAPAYTRQYATPGYLGGVTITQPIYRGGKTTAATHQAVNTVMAERAQLIATEQQVFMDTVNAYVGVLRDEQLLQININNEHVLEEQVKATEERFHLGEITRTDVAQAQAALATARASRQQAEGSLQTAQATYLQVVGLPPASNLEAPQPLNLPIKNEQQAIAEATQNNPNVVNALFMESTQKDAVAVAISAILPQISAEAAYQHMTNQAYGHMYTDNKYAMLNFNIPIYQGGSEYAAVRQARQQALAAHRNVDVQRRTALQLAASNWQQMASYRAAIASNRAAVSANVIALDGVERQAIVGTSTTLEVLQQQQTLLQAQTALIQSLSSLVQTSYNVAAAIGRLTAVDLKLNVPLYDEKAYYNAVKDRLWGISDYALKQPGR</sequence>
<evidence type="ECO:0000256" key="3">
    <source>
        <dbReference type="ARBA" id="ARBA00022448"/>
    </source>
</evidence>
<evidence type="ECO:0000256" key="4">
    <source>
        <dbReference type="ARBA" id="ARBA00022452"/>
    </source>
</evidence>
<evidence type="ECO:0000256" key="6">
    <source>
        <dbReference type="ARBA" id="ARBA00023136"/>
    </source>
</evidence>